<keyword evidence="4" id="KW-1185">Reference proteome</keyword>
<evidence type="ECO:0000256" key="1">
    <source>
        <dbReference type="SAM" id="SignalP"/>
    </source>
</evidence>
<gene>
    <name evidence="3" type="ORF">M2283_009899</name>
</gene>
<dbReference type="CDD" id="cd00161">
    <property type="entry name" value="beta-trefoil_Ricin-like"/>
    <property type="match status" value="1"/>
</dbReference>
<comment type="caution">
    <text evidence="3">The sequence shown here is derived from an EMBL/GenBank/DDBJ whole genome shotgun (WGS) entry which is preliminary data.</text>
</comment>
<dbReference type="PANTHER" id="PTHR36453">
    <property type="entry name" value="SECRETED PROTEIN-RELATED"/>
    <property type="match status" value="1"/>
</dbReference>
<sequence length="821" mass="86217">MSRARAMCGARALRGLWTAPVALLALLVGSPATAGVAYAGMAERQAAVADLYVAPSAAPGGDGTAGRPFAAIDQAQQPARRLSADSDVVVHLAGGTYRVSRPLAFGSGDGGQNGHTITYQAVSGQQPVVSGAQQVTGWQVHDQAKSIWSVHVGTGVNTRQLYVNGEQAPRAAIQVPRSGFAFTQNGLTATDSSLDYLAGLSDQNHMEVESINSFTDRYAPVQSISGRTITMRQPAWNNNSWGYDTINAPFAGGTMYLENNYAFLQQAGQWYLDSSTGDLYYRAQPGQNPNSLDVELPRLQSLLGISGSYDTPVTGLSFTGIRFTGTSWLGPSGPDGYADQQSGAHITGAYTMPANWLSTCKSGCTQFEATRNHWAQMPAAVQVSAATGITFSGDTFSELGQAAMGVGNDGVATASGTGLGASGVTITGNTFTDIAGSGIQVGGIQPDAHHPSNARMTNQNITISNNRVSGVGTDYKETAAILSTYVTNATITHNQCDHLPYDGIDIGWGWGVNDPGGSQDYVNRGTYTYQPVYSTPTTLKNNTVSHNLIYDTKNAMFDGGSIYNLSASPGTVISDNYMYDNNRTTALYLDEGSRYLTLSHNVVQDAGNWALTNANGNNHTDDSTFSSNWYNGGNTYVATGPPHNNVLTNNVQASGTDWPQGARQVIQQAGVQPSGNGGFPSGYHQLVIGSDSLCLDVYGNSGSAGAAIDQWTCSGQSNQQFQFVPASGGYGQLQAQNSGLVVAVSGGSTSAGTPDIVQQAPSTALGSLWLPVQQSDGSYSFQNQNSGLCLDVYGGGSNPGQQLDQWPCKNTVGSNQDFTPR</sequence>
<protein>
    <recommendedName>
        <fullName evidence="2">Ricin B lectin domain-containing protein</fullName>
    </recommendedName>
</protein>
<dbReference type="SMART" id="SM00458">
    <property type="entry name" value="RICIN"/>
    <property type="match status" value="1"/>
</dbReference>
<feature type="domain" description="Ricin B lectin" evidence="2">
    <location>
        <begin position="683"/>
        <end position="821"/>
    </location>
</feature>
<evidence type="ECO:0000313" key="3">
    <source>
        <dbReference type="EMBL" id="MDH6222548.1"/>
    </source>
</evidence>
<dbReference type="EMBL" id="JARXVH010000036">
    <property type="protein sequence ID" value="MDH6222548.1"/>
    <property type="molecule type" value="Genomic_DNA"/>
</dbReference>
<feature type="chain" id="PRO_5045250662" description="Ricin B lectin domain-containing protein" evidence="1">
    <location>
        <begin position="35"/>
        <end position="821"/>
    </location>
</feature>
<dbReference type="SUPFAM" id="SSF51126">
    <property type="entry name" value="Pectin lyase-like"/>
    <property type="match status" value="2"/>
</dbReference>
<dbReference type="Gene3D" id="2.80.10.50">
    <property type="match status" value="1"/>
</dbReference>
<dbReference type="SUPFAM" id="SSF50370">
    <property type="entry name" value="Ricin B-like lectins"/>
    <property type="match status" value="1"/>
</dbReference>
<dbReference type="InterPro" id="IPR012334">
    <property type="entry name" value="Pectin_lyas_fold"/>
</dbReference>
<evidence type="ECO:0000313" key="4">
    <source>
        <dbReference type="Proteomes" id="UP001160499"/>
    </source>
</evidence>
<name>A0ABT6M1W8_9ACTN</name>
<evidence type="ECO:0000259" key="2">
    <source>
        <dbReference type="SMART" id="SM00458"/>
    </source>
</evidence>
<organism evidence="3 4">
    <name type="scientific">Streptomyces pseudovenezuelae</name>
    <dbReference type="NCBI Taxonomy" id="67350"/>
    <lineage>
        <taxon>Bacteria</taxon>
        <taxon>Bacillati</taxon>
        <taxon>Actinomycetota</taxon>
        <taxon>Actinomycetes</taxon>
        <taxon>Kitasatosporales</taxon>
        <taxon>Streptomycetaceae</taxon>
        <taxon>Streptomyces</taxon>
        <taxon>Streptomyces aurantiacus group</taxon>
    </lineage>
</organism>
<dbReference type="SMART" id="SM00710">
    <property type="entry name" value="PbH1"/>
    <property type="match status" value="6"/>
</dbReference>
<dbReference type="PROSITE" id="PS50231">
    <property type="entry name" value="RICIN_B_LECTIN"/>
    <property type="match status" value="1"/>
</dbReference>
<accession>A0ABT6M1W8</accession>
<dbReference type="RefSeq" id="WP_280883162.1">
    <property type="nucleotide sequence ID" value="NZ_JARXVH010000036.1"/>
</dbReference>
<dbReference type="InterPro" id="IPR000772">
    <property type="entry name" value="Ricin_B_lectin"/>
</dbReference>
<dbReference type="InterPro" id="IPR035992">
    <property type="entry name" value="Ricin_B-like_lectins"/>
</dbReference>
<reference evidence="3 4" key="1">
    <citation type="submission" date="2023-04" db="EMBL/GenBank/DDBJ databases">
        <title>Forest soil microbial communities from Buena Vista Peninsula, Colon Province, Panama.</title>
        <authorList>
            <person name="Bouskill N."/>
        </authorList>
    </citation>
    <scope>NUCLEOTIDE SEQUENCE [LARGE SCALE GENOMIC DNA]</scope>
    <source>
        <strain evidence="3 4">GGS1</strain>
    </source>
</reference>
<dbReference type="Proteomes" id="UP001160499">
    <property type="component" value="Unassembled WGS sequence"/>
</dbReference>
<dbReference type="Gene3D" id="2.160.20.10">
    <property type="entry name" value="Single-stranded right-handed beta-helix, Pectin lyase-like"/>
    <property type="match status" value="2"/>
</dbReference>
<dbReference type="PANTHER" id="PTHR36453:SF1">
    <property type="entry name" value="RIGHT HANDED BETA HELIX DOMAIN-CONTAINING PROTEIN"/>
    <property type="match status" value="1"/>
</dbReference>
<dbReference type="InterPro" id="IPR006626">
    <property type="entry name" value="PbH1"/>
</dbReference>
<proteinExistence type="predicted"/>
<feature type="signal peptide" evidence="1">
    <location>
        <begin position="1"/>
        <end position="34"/>
    </location>
</feature>
<dbReference type="InterPro" id="IPR011050">
    <property type="entry name" value="Pectin_lyase_fold/virulence"/>
</dbReference>
<dbReference type="Pfam" id="PF14200">
    <property type="entry name" value="RicinB_lectin_2"/>
    <property type="match status" value="1"/>
</dbReference>
<keyword evidence="1" id="KW-0732">Signal</keyword>